<accession>A0ACC7VGG9</accession>
<dbReference type="EMBL" id="WMEU01000003">
    <property type="protein sequence ID" value="MYL53780.1"/>
    <property type="molecule type" value="Genomic_DNA"/>
</dbReference>
<dbReference type="Proteomes" id="UP000466692">
    <property type="component" value="Unassembled WGS sequence"/>
</dbReference>
<protein>
    <submittedName>
        <fullName evidence="1">Uncharacterized protein</fullName>
    </submittedName>
</protein>
<evidence type="ECO:0000313" key="1">
    <source>
        <dbReference type="EMBL" id="MYL53780.1"/>
    </source>
</evidence>
<evidence type="ECO:0000313" key="2">
    <source>
        <dbReference type="Proteomes" id="UP000466692"/>
    </source>
</evidence>
<reference evidence="1" key="1">
    <citation type="submission" date="2019-11" db="EMBL/GenBank/DDBJ databases">
        <title>Genome sequences of 17 halophilic strains isolated from different environments.</title>
        <authorList>
            <person name="Furrow R.E."/>
        </authorList>
    </citation>
    <scope>NUCLEOTIDE SEQUENCE</scope>
    <source>
        <strain evidence="1">22510_22_Filter</strain>
    </source>
</reference>
<gene>
    <name evidence="1" type="ORF">GLW08_10570</name>
</gene>
<organism evidence="1 2">
    <name type="scientific">Pontibacillus yanchengensis</name>
    <dbReference type="NCBI Taxonomy" id="462910"/>
    <lineage>
        <taxon>Bacteria</taxon>
        <taxon>Bacillati</taxon>
        <taxon>Bacillota</taxon>
        <taxon>Bacilli</taxon>
        <taxon>Bacillales</taxon>
        <taxon>Bacillaceae</taxon>
        <taxon>Pontibacillus</taxon>
    </lineage>
</organism>
<sequence>MKVNLGGKNSFDKTSHEFGDYFHYTLLDPWVPVTTRNKLENISIQ</sequence>
<comment type="caution">
    <text evidence="1">The sequence shown here is derived from an EMBL/GenBank/DDBJ whole genome shotgun (WGS) entry which is preliminary data.</text>
</comment>
<name>A0ACC7VGG9_9BACI</name>
<keyword evidence="2" id="KW-1185">Reference proteome</keyword>
<proteinExistence type="predicted"/>